<name>A0A5J4T658_9EUKA</name>
<dbReference type="EMBL" id="SNRW01037320">
    <property type="protein sequence ID" value="KAA6353854.1"/>
    <property type="molecule type" value="Genomic_DNA"/>
</dbReference>
<reference evidence="2 3" key="1">
    <citation type="submission" date="2019-03" db="EMBL/GenBank/DDBJ databases">
        <title>Single cell metagenomics reveals metabolic interactions within the superorganism composed of flagellate Streblomastix strix and complex community of Bacteroidetes bacteria on its surface.</title>
        <authorList>
            <person name="Treitli S.C."/>
            <person name="Kolisko M."/>
            <person name="Husnik F."/>
            <person name="Keeling P."/>
            <person name="Hampl V."/>
        </authorList>
    </citation>
    <scope>NUCLEOTIDE SEQUENCE [LARGE SCALE GENOMIC DNA]</scope>
    <source>
        <strain evidence="2">ST1C</strain>
    </source>
</reference>
<accession>A0A5J4T658</accession>
<proteinExistence type="predicted"/>
<comment type="caution">
    <text evidence="2">The sequence shown here is derived from an EMBL/GenBank/DDBJ whole genome shotgun (WGS) entry which is preliminary data.</text>
</comment>
<feature type="region of interest" description="Disordered" evidence="1">
    <location>
        <begin position="25"/>
        <end position="45"/>
    </location>
</feature>
<feature type="compositionally biased region" description="Basic and acidic residues" evidence="1">
    <location>
        <begin position="29"/>
        <end position="45"/>
    </location>
</feature>
<dbReference type="Proteomes" id="UP000324800">
    <property type="component" value="Unassembled WGS sequence"/>
</dbReference>
<evidence type="ECO:0000313" key="2">
    <source>
        <dbReference type="EMBL" id="KAA6353854.1"/>
    </source>
</evidence>
<dbReference type="AlphaFoldDB" id="A0A5J4T658"/>
<gene>
    <name evidence="2" type="ORF">EZS28_050619</name>
</gene>
<protein>
    <submittedName>
        <fullName evidence="2">Uncharacterized protein</fullName>
    </submittedName>
</protein>
<evidence type="ECO:0000256" key="1">
    <source>
        <dbReference type="SAM" id="MobiDB-lite"/>
    </source>
</evidence>
<feature type="non-terminal residue" evidence="2">
    <location>
        <position position="1"/>
    </location>
</feature>
<organism evidence="2 3">
    <name type="scientific">Streblomastix strix</name>
    <dbReference type="NCBI Taxonomy" id="222440"/>
    <lineage>
        <taxon>Eukaryota</taxon>
        <taxon>Metamonada</taxon>
        <taxon>Preaxostyla</taxon>
        <taxon>Oxymonadida</taxon>
        <taxon>Streblomastigidae</taxon>
        <taxon>Streblomastix</taxon>
    </lineage>
</organism>
<evidence type="ECO:0000313" key="3">
    <source>
        <dbReference type="Proteomes" id="UP000324800"/>
    </source>
</evidence>
<sequence>LKATNMPPNIKPYDLKHIELSKATKAGATRRDLNQHASWKPDSHMFESNYDVRNSQEAIPGMIAQKTTSVNDVVWLPAGPLYNPQ</sequence>